<dbReference type="SUPFAM" id="SSF50729">
    <property type="entry name" value="PH domain-like"/>
    <property type="match status" value="2"/>
</dbReference>
<dbReference type="RefSeq" id="XP_008868409.1">
    <property type="nucleotide sequence ID" value="XM_008870187.1"/>
</dbReference>
<protein>
    <recommendedName>
        <fullName evidence="3">PH domain-containing protein</fullName>
    </recommendedName>
</protein>
<dbReference type="GeneID" id="20082507"/>
<dbReference type="GO" id="GO:0001881">
    <property type="term" value="P:receptor recycling"/>
    <property type="evidence" value="ECO:0007669"/>
    <property type="project" value="TreeGrafter"/>
</dbReference>
<dbReference type="GO" id="GO:0055037">
    <property type="term" value="C:recycling endosome"/>
    <property type="evidence" value="ECO:0007669"/>
    <property type="project" value="TreeGrafter"/>
</dbReference>
<dbReference type="GO" id="GO:0005769">
    <property type="term" value="C:early endosome"/>
    <property type="evidence" value="ECO:0007669"/>
    <property type="project" value="TreeGrafter"/>
</dbReference>
<feature type="domain" description="PH" evidence="3">
    <location>
        <begin position="178"/>
        <end position="269"/>
    </location>
</feature>
<dbReference type="PROSITE" id="PS50003">
    <property type="entry name" value="PH_DOMAIN"/>
    <property type="match status" value="1"/>
</dbReference>
<accession>A0A024U9Y9</accession>
<dbReference type="GO" id="GO:0042147">
    <property type="term" value="P:retrograde transport, endosome to Golgi"/>
    <property type="evidence" value="ECO:0007669"/>
    <property type="project" value="TreeGrafter"/>
</dbReference>
<dbReference type="OrthoDB" id="185175at2759"/>
<dbReference type="GO" id="GO:0005829">
    <property type="term" value="C:cytosol"/>
    <property type="evidence" value="ECO:0007669"/>
    <property type="project" value="GOC"/>
</dbReference>
<dbReference type="GO" id="GO:0005802">
    <property type="term" value="C:trans-Golgi network"/>
    <property type="evidence" value="ECO:0007669"/>
    <property type="project" value="TreeGrafter"/>
</dbReference>
<dbReference type="InterPro" id="IPR011993">
    <property type="entry name" value="PH-like_dom_sf"/>
</dbReference>
<dbReference type="InterPro" id="IPR001849">
    <property type="entry name" value="PH_domain"/>
</dbReference>
<dbReference type="GO" id="GO:0007032">
    <property type="term" value="P:endosome organization"/>
    <property type="evidence" value="ECO:0007669"/>
    <property type="project" value="TreeGrafter"/>
</dbReference>
<dbReference type="InterPro" id="IPR045188">
    <property type="entry name" value="Boi1/Boi2-like"/>
</dbReference>
<dbReference type="EMBL" id="KI913960">
    <property type="protein sequence ID" value="ETW03025.1"/>
    <property type="molecule type" value="Genomic_DNA"/>
</dbReference>
<feature type="region of interest" description="Disordered" evidence="2">
    <location>
        <begin position="1"/>
        <end position="20"/>
    </location>
</feature>
<organism evidence="4">
    <name type="scientific">Aphanomyces invadans</name>
    <dbReference type="NCBI Taxonomy" id="157072"/>
    <lineage>
        <taxon>Eukaryota</taxon>
        <taxon>Sar</taxon>
        <taxon>Stramenopiles</taxon>
        <taxon>Oomycota</taxon>
        <taxon>Saprolegniomycetes</taxon>
        <taxon>Saprolegniales</taxon>
        <taxon>Verrucalvaceae</taxon>
        <taxon>Aphanomyces</taxon>
    </lineage>
</organism>
<evidence type="ECO:0000256" key="2">
    <source>
        <dbReference type="SAM" id="MobiDB-lite"/>
    </source>
</evidence>
<gene>
    <name evidence="4" type="ORF">H310_05457</name>
</gene>
<dbReference type="STRING" id="157072.A0A024U9Y9"/>
<reference evidence="4" key="1">
    <citation type="submission" date="2013-12" db="EMBL/GenBank/DDBJ databases">
        <title>The Genome Sequence of Aphanomyces invadans NJM9701.</title>
        <authorList>
            <consortium name="The Broad Institute Genomics Platform"/>
            <person name="Russ C."/>
            <person name="Tyler B."/>
            <person name="van West P."/>
            <person name="Dieguez-Uribeondo J."/>
            <person name="Young S.K."/>
            <person name="Zeng Q."/>
            <person name="Gargeya S."/>
            <person name="Fitzgerald M."/>
            <person name="Abouelleil A."/>
            <person name="Alvarado L."/>
            <person name="Chapman S.B."/>
            <person name="Gainer-Dewar J."/>
            <person name="Goldberg J."/>
            <person name="Griggs A."/>
            <person name="Gujja S."/>
            <person name="Hansen M."/>
            <person name="Howarth C."/>
            <person name="Imamovic A."/>
            <person name="Ireland A."/>
            <person name="Larimer J."/>
            <person name="McCowan C."/>
            <person name="Murphy C."/>
            <person name="Pearson M."/>
            <person name="Poon T.W."/>
            <person name="Priest M."/>
            <person name="Roberts A."/>
            <person name="Saif S."/>
            <person name="Shea T."/>
            <person name="Sykes S."/>
            <person name="Wortman J."/>
            <person name="Nusbaum C."/>
            <person name="Birren B."/>
        </authorList>
    </citation>
    <scope>NUCLEOTIDE SEQUENCE [LARGE SCALE GENOMIC DNA]</scope>
    <source>
        <strain evidence="4">NJM9701</strain>
    </source>
</reference>
<dbReference type="Pfam" id="PF00169">
    <property type="entry name" value="PH"/>
    <property type="match status" value="1"/>
</dbReference>
<dbReference type="PANTHER" id="PTHR22902">
    <property type="entry name" value="SESQUIPEDALIAN"/>
    <property type="match status" value="1"/>
</dbReference>
<proteinExistence type="predicted"/>
<dbReference type="PANTHER" id="PTHR22902:SF27">
    <property type="entry name" value="PLECKSTRIN HOMOLOGY DOMAIN-CONTAINING FAMILY A MEMBER 3"/>
    <property type="match status" value="1"/>
</dbReference>
<keyword evidence="1" id="KW-0597">Phosphoprotein</keyword>
<evidence type="ECO:0000256" key="1">
    <source>
        <dbReference type="ARBA" id="ARBA00022553"/>
    </source>
</evidence>
<dbReference type="Gene3D" id="2.30.29.30">
    <property type="entry name" value="Pleckstrin-homology domain (PH domain)/Phosphotyrosine-binding domain (PTB)"/>
    <property type="match status" value="2"/>
</dbReference>
<dbReference type="VEuPathDB" id="FungiDB:H310_05457"/>
<dbReference type="AlphaFoldDB" id="A0A024U9Y9"/>
<evidence type="ECO:0000313" key="4">
    <source>
        <dbReference type="EMBL" id="ETW03025.1"/>
    </source>
</evidence>
<name>A0A024U9Y9_9STRA</name>
<evidence type="ECO:0000259" key="3">
    <source>
        <dbReference type="PROSITE" id="PS50003"/>
    </source>
</evidence>
<sequence>MHKPMSRAAPIRNRNSSAASSTALRESQAFRLTNADFAGYVYRLSKKWKRRFMVLEGRDLSYYGNETEAMEPSTPPKGRIRVCAAFHWGEVNCGLIIVSASGDMWKCYTEMTNTSEKLLVPLTQISEDCRALAINMSTTMTTSDISSDELMGIRQTCNPKSIDDFKYKHNCVPLRTRQDVMKGWVEKRGSRIRSWKRRFFILRENLLSYYDINLEGQPQKGGDVVLSIENSTVKPNGLEFKMTNGRSLVGFTEEADDHARWLSQPLHHP</sequence>